<comment type="caution">
    <text evidence="1">The sequence shown here is derived from an EMBL/GenBank/DDBJ whole genome shotgun (WGS) entry which is preliminary data.</text>
</comment>
<dbReference type="Proteomes" id="UP000004079">
    <property type="component" value="Unassembled WGS sequence"/>
</dbReference>
<sequence>MKIRPFLACFISYCQSSGYLFSCFFKCNFTSENLAFCIISASVLP</sequence>
<dbReference type="AlphaFoldDB" id="D1QPE4"/>
<accession>D1QPE4</accession>
<evidence type="ECO:0000313" key="1">
    <source>
        <dbReference type="EMBL" id="EFB32819.1"/>
    </source>
</evidence>
<protein>
    <submittedName>
        <fullName evidence="1">Uncharacterized protein</fullName>
    </submittedName>
</protein>
<proteinExistence type="predicted"/>
<organism evidence="1 2">
    <name type="scientific">Segatella oris F0302</name>
    <dbReference type="NCBI Taxonomy" id="649760"/>
    <lineage>
        <taxon>Bacteria</taxon>
        <taxon>Pseudomonadati</taxon>
        <taxon>Bacteroidota</taxon>
        <taxon>Bacteroidia</taxon>
        <taxon>Bacteroidales</taxon>
        <taxon>Prevotellaceae</taxon>
        <taxon>Segatella</taxon>
    </lineage>
</organism>
<evidence type="ECO:0000313" key="2">
    <source>
        <dbReference type="Proteomes" id="UP000004079"/>
    </source>
</evidence>
<gene>
    <name evidence="1" type="ORF">HMPREF0971_00834</name>
</gene>
<dbReference type="HOGENOM" id="CLU_3203579_0_0_10"/>
<dbReference type="EMBL" id="ACUZ02000010">
    <property type="protein sequence ID" value="EFB32819.1"/>
    <property type="molecule type" value="Genomic_DNA"/>
</dbReference>
<name>D1QPE4_9BACT</name>
<reference evidence="1 2" key="1">
    <citation type="submission" date="2009-11" db="EMBL/GenBank/DDBJ databases">
        <authorList>
            <person name="Weinstock G."/>
            <person name="Sodergren E."/>
            <person name="Clifton S."/>
            <person name="Fulton L."/>
            <person name="Fulton B."/>
            <person name="Courtney L."/>
            <person name="Fronick C."/>
            <person name="Harrison M."/>
            <person name="Strong C."/>
            <person name="Farmer C."/>
            <person name="Delahaunty K."/>
            <person name="Markovic C."/>
            <person name="Hall O."/>
            <person name="Minx P."/>
            <person name="Tomlinson C."/>
            <person name="Mitreva M."/>
            <person name="Nelson J."/>
            <person name="Hou S."/>
            <person name="Wollam A."/>
            <person name="Pepin K.H."/>
            <person name="Johnson M."/>
            <person name="Bhonagiri V."/>
            <person name="Nash W.E."/>
            <person name="Warren W."/>
            <person name="Chinwalla A."/>
            <person name="Mardis E.R."/>
            <person name="Wilson R.K."/>
        </authorList>
    </citation>
    <scope>NUCLEOTIDE SEQUENCE [LARGE SCALE GENOMIC DNA]</scope>
    <source>
        <strain evidence="1 2">F0302</strain>
    </source>
</reference>